<evidence type="ECO:0000313" key="1">
    <source>
        <dbReference type="EMBL" id="USQ98438.1"/>
    </source>
</evidence>
<protein>
    <recommendedName>
        <fullName evidence="3">CopG family transcriptional regulator</fullName>
    </recommendedName>
</protein>
<proteinExistence type="predicted"/>
<accession>A0ABY5A0K4</accession>
<gene>
    <name evidence="1" type="ORF">MZV50_13200</name>
</gene>
<evidence type="ECO:0008006" key="3">
    <source>
        <dbReference type="Google" id="ProtNLM"/>
    </source>
</evidence>
<dbReference type="EMBL" id="CP096040">
    <property type="protein sequence ID" value="USQ98438.1"/>
    <property type="molecule type" value="Genomic_DNA"/>
</dbReference>
<dbReference type="Proteomes" id="UP001057520">
    <property type="component" value="Chromosome"/>
</dbReference>
<reference evidence="1 2" key="1">
    <citation type="submission" date="2022-04" db="EMBL/GenBank/DDBJ databases">
        <title>Genome sequence of soybean root-associated Caulobacter segnis RL271.</title>
        <authorList>
            <person name="Longley R."/>
            <person name="Bonito G."/>
            <person name="Trigodet F."/>
            <person name="Crosson S."/>
            <person name="Fiebig A."/>
        </authorList>
    </citation>
    <scope>NUCLEOTIDE SEQUENCE [LARGE SCALE GENOMIC DNA]</scope>
    <source>
        <strain evidence="1 2">RL271</strain>
    </source>
</reference>
<name>A0ABY5A0K4_9CAUL</name>
<keyword evidence="2" id="KW-1185">Reference proteome</keyword>
<sequence length="102" mass="11235">MQTLSLKLPAKAHSAIKRRATAAGVKMSDYYVELIERFIQMSLPSNPPIISYPIGAVSVSVVAPVETVQRFREVAEDYACTIQLLAMTAVDEHLYGRLVRAA</sequence>
<evidence type="ECO:0000313" key="2">
    <source>
        <dbReference type="Proteomes" id="UP001057520"/>
    </source>
</evidence>
<organism evidence="1 2">
    <name type="scientific">Caulobacter segnis</name>
    <dbReference type="NCBI Taxonomy" id="88688"/>
    <lineage>
        <taxon>Bacteria</taxon>
        <taxon>Pseudomonadati</taxon>
        <taxon>Pseudomonadota</taxon>
        <taxon>Alphaproteobacteria</taxon>
        <taxon>Caulobacterales</taxon>
        <taxon>Caulobacteraceae</taxon>
        <taxon>Caulobacter</taxon>
    </lineage>
</organism>